<proteinExistence type="inferred from homology"/>
<dbReference type="InterPro" id="IPR039145">
    <property type="entry name" value="Ribosomal_mL40_metazoa/plant"/>
</dbReference>
<evidence type="ECO:0000256" key="8">
    <source>
        <dbReference type="SAM" id="MobiDB-lite"/>
    </source>
</evidence>
<name>A0ABQ9H8D5_9NEOP</name>
<evidence type="ECO:0000313" key="9">
    <source>
        <dbReference type="EMBL" id="KAJ8880564.1"/>
    </source>
</evidence>
<dbReference type="InterPro" id="IPR019192">
    <property type="entry name" value="Ribosomal_mL40"/>
</dbReference>
<sequence>MPAFCPTEMRTLRPTSPHLSTPSAGAEPLKKKKRLDPAILKHREDRKRKRLEKQIRRLERNAKQLKPIDELEVPLKLIDQKEQRTRVLTPLSETVLEERVLLQKEWCQYKHSQRMQDLQIIDRLLFSQQKALNELKKESEDLYQAAIQIDPKLIPFKAKGPVRTPLINQYESPDGEYVDVSRKWE</sequence>
<evidence type="ECO:0000256" key="5">
    <source>
        <dbReference type="ARBA" id="ARBA00023128"/>
    </source>
</evidence>
<keyword evidence="4" id="KW-0689">Ribosomal protein</keyword>
<dbReference type="Pfam" id="PF09812">
    <property type="entry name" value="MRP-L28"/>
    <property type="match status" value="1"/>
</dbReference>
<comment type="subcellular location">
    <subcellularLocation>
        <location evidence="1">Mitochondrion</location>
    </subcellularLocation>
</comment>
<feature type="compositionally biased region" description="Polar residues" evidence="8">
    <location>
        <begin position="13"/>
        <end position="23"/>
    </location>
</feature>
<comment type="caution">
    <text evidence="9">The sequence shown here is derived from an EMBL/GenBank/DDBJ whole genome shotgun (WGS) entry which is preliminary data.</text>
</comment>
<reference evidence="9 10" key="1">
    <citation type="submission" date="2023-02" db="EMBL/GenBank/DDBJ databases">
        <title>LHISI_Scaffold_Assembly.</title>
        <authorList>
            <person name="Stuart O.P."/>
            <person name="Cleave R."/>
            <person name="Magrath M.J.L."/>
            <person name="Mikheyev A.S."/>
        </authorList>
    </citation>
    <scope>NUCLEOTIDE SEQUENCE [LARGE SCALE GENOMIC DNA]</scope>
    <source>
        <strain evidence="9">Daus_M_001</strain>
        <tissue evidence="9">Leg muscle</tissue>
    </source>
</reference>
<protein>
    <recommendedName>
        <fullName evidence="7">Large ribosomal subunit protein mL40</fullName>
    </recommendedName>
</protein>
<keyword evidence="3" id="KW-0809">Transit peptide</keyword>
<gene>
    <name evidence="9" type="ORF">PR048_017034</name>
</gene>
<evidence type="ECO:0000256" key="1">
    <source>
        <dbReference type="ARBA" id="ARBA00004173"/>
    </source>
</evidence>
<feature type="region of interest" description="Disordered" evidence="8">
    <location>
        <begin position="1"/>
        <end position="43"/>
    </location>
</feature>
<accession>A0ABQ9H8D5</accession>
<evidence type="ECO:0000256" key="3">
    <source>
        <dbReference type="ARBA" id="ARBA00022946"/>
    </source>
</evidence>
<dbReference type="PANTHER" id="PTHR13359:SF2">
    <property type="entry name" value="LARGE RIBOSOMAL SUBUNIT PROTEIN ML40"/>
    <property type="match status" value="1"/>
</dbReference>
<evidence type="ECO:0000256" key="2">
    <source>
        <dbReference type="ARBA" id="ARBA00009360"/>
    </source>
</evidence>
<dbReference type="Proteomes" id="UP001159363">
    <property type="component" value="Chromosome 5"/>
</dbReference>
<keyword evidence="5" id="KW-0496">Mitochondrion</keyword>
<keyword evidence="6" id="KW-0687">Ribonucleoprotein</keyword>
<evidence type="ECO:0000256" key="4">
    <source>
        <dbReference type="ARBA" id="ARBA00022980"/>
    </source>
</evidence>
<evidence type="ECO:0000256" key="6">
    <source>
        <dbReference type="ARBA" id="ARBA00023274"/>
    </source>
</evidence>
<keyword evidence="10" id="KW-1185">Reference proteome</keyword>
<dbReference type="Gene3D" id="6.10.250.3440">
    <property type="match status" value="1"/>
</dbReference>
<dbReference type="PANTHER" id="PTHR13359">
    <property type="entry name" value="39S RIBOSOMAL PROTEIN L40, MITOCHONDRIAL"/>
    <property type="match status" value="1"/>
</dbReference>
<evidence type="ECO:0000313" key="10">
    <source>
        <dbReference type="Proteomes" id="UP001159363"/>
    </source>
</evidence>
<dbReference type="EMBL" id="JARBHB010000006">
    <property type="protein sequence ID" value="KAJ8880564.1"/>
    <property type="molecule type" value="Genomic_DNA"/>
</dbReference>
<evidence type="ECO:0000256" key="7">
    <source>
        <dbReference type="ARBA" id="ARBA00035192"/>
    </source>
</evidence>
<comment type="similarity">
    <text evidence="2">Belongs to the mitochondrion-specific ribosomal protein mL40 family.</text>
</comment>
<organism evidence="9 10">
    <name type="scientific">Dryococelus australis</name>
    <dbReference type="NCBI Taxonomy" id="614101"/>
    <lineage>
        <taxon>Eukaryota</taxon>
        <taxon>Metazoa</taxon>
        <taxon>Ecdysozoa</taxon>
        <taxon>Arthropoda</taxon>
        <taxon>Hexapoda</taxon>
        <taxon>Insecta</taxon>
        <taxon>Pterygota</taxon>
        <taxon>Neoptera</taxon>
        <taxon>Polyneoptera</taxon>
        <taxon>Phasmatodea</taxon>
        <taxon>Verophasmatodea</taxon>
        <taxon>Anareolatae</taxon>
        <taxon>Phasmatidae</taxon>
        <taxon>Eurycanthinae</taxon>
        <taxon>Dryococelus</taxon>
    </lineage>
</organism>